<sequence length="137" mass="16068">MLFESYGRGASLRLLSERYGEDVVVMRLKPEYRRRIPKVLREAIKLASDPQAHYDYFCIVKHIIPRIIWEKLHLPLDKMPLAWQRDPKQVCSEALLEICLRAKVPVLPDDVVPLPGDFVESPLFDAVRWDKLSEEWV</sequence>
<proteinExistence type="predicted"/>
<gene>
    <name evidence="1" type="ORF">S12H4_30949</name>
</gene>
<comment type="caution">
    <text evidence="1">The sequence shown here is derived from an EMBL/GenBank/DDBJ whole genome shotgun (WGS) entry which is preliminary data.</text>
</comment>
<dbReference type="EMBL" id="BARW01018019">
    <property type="protein sequence ID" value="GAI94033.1"/>
    <property type="molecule type" value="Genomic_DNA"/>
</dbReference>
<organism evidence="1">
    <name type="scientific">marine sediment metagenome</name>
    <dbReference type="NCBI Taxonomy" id="412755"/>
    <lineage>
        <taxon>unclassified sequences</taxon>
        <taxon>metagenomes</taxon>
        <taxon>ecological metagenomes</taxon>
    </lineage>
</organism>
<dbReference type="AlphaFoldDB" id="X1SM79"/>
<reference evidence="1" key="1">
    <citation type="journal article" date="2014" name="Front. Microbiol.">
        <title>High frequency of phylogenetically diverse reductive dehalogenase-homologous genes in deep subseafloor sedimentary metagenomes.</title>
        <authorList>
            <person name="Kawai M."/>
            <person name="Futagami T."/>
            <person name="Toyoda A."/>
            <person name="Takaki Y."/>
            <person name="Nishi S."/>
            <person name="Hori S."/>
            <person name="Arai W."/>
            <person name="Tsubouchi T."/>
            <person name="Morono Y."/>
            <person name="Uchiyama I."/>
            <person name="Ito T."/>
            <person name="Fujiyama A."/>
            <person name="Inagaki F."/>
            <person name="Takami H."/>
        </authorList>
    </citation>
    <scope>NUCLEOTIDE SEQUENCE</scope>
    <source>
        <strain evidence="1">Expedition CK06-06</strain>
    </source>
</reference>
<protein>
    <submittedName>
        <fullName evidence="1">Uncharacterized protein</fullName>
    </submittedName>
</protein>
<evidence type="ECO:0000313" key="1">
    <source>
        <dbReference type="EMBL" id="GAI94033.1"/>
    </source>
</evidence>
<name>X1SM79_9ZZZZ</name>
<accession>X1SM79</accession>